<evidence type="ECO:0000256" key="3">
    <source>
        <dbReference type="ARBA" id="ARBA00022452"/>
    </source>
</evidence>
<dbReference type="Gene3D" id="1.20.1600.10">
    <property type="entry name" value="Outer membrane efflux proteins (OEP)"/>
    <property type="match status" value="1"/>
</dbReference>
<evidence type="ECO:0000313" key="8">
    <source>
        <dbReference type="EMBL" id="CAI8020258.1"/>
    </source>
</evidence>
<reference evidence="8" key="1">
    <citation type="submission" date="2023-03" db="EMBL/GenBank/DDBJ databases">
        <authorList>
            <person name="Steffen K."/>
            <person name="Cardenas P."/>
        </authorList>
    </citation>
    <scope>NUCLEOTIDE SEQUENCE</scope>
</reference>
<name>A0AA35WG74_GEOBA</name>
<accession>A0AA35WG74</accession>
<evidence type="ECO:0000256" key="7">
    <source>
        <dbReference type="SAM" id="Coils"/>
    </source>
</evidence>
<evidence type="ECO:0000256" key="5">
    <source>
        <dbReference type="ARBA" id="ARBA00023136"/>
    </source>
</evidence>
<dbReference type="GO" id="GO:0015562">
    <property type="term" value="F:efflux transmembrane transporter activity"/>
    <property type="evidence" value="ECO:0007669"/>
    <property type="project" value="InterPro"/>
</dbReference>
<protein>
    <submittedName>
        <fullName evidence="8">Outer membrane protein TolC</fullName>
    </submittedName>
</protein>
<keyword evidence="6" id="KW-0998">Cell outer membrane</keyword>
<organism evidence="8 9">
    <name type="scientific">Geodia barretti</name>
    <name type="common">Barrett's horny sponge</name>
    <dbReference type="NCBI Taxonomy" id="519541"/>
    <lineage>
        <taxon>Eukaryota</taxon>
        <taxon>Metazoa</taxon>
        <taxon>Porifera</taxon>
        <taxon>Demospongiae</taxon>
        <taxon>Heteroscleromorpha</taxon>
        <taxon>Tetractinellida</taxon>
        <taxon>Astrophorina</taxon>
        <taxon>Geodiidae</taxon>
        <taxon>Geodia</taxon>
    </lineage>
</organism>
<comment type="caution">
    <text evidence="8">The sequence shown here is derived from an EMBL/GenBank/DDBJ whole genome shotgun (WGS) entry which is preliminary data.</text>
</comment>
<dbReference type="AlphaFoldDB" id="A0AA35WG74"/>
<dbReference type="Proteomes" id="UP001174909">
    <property type="component" value="Unassembled WGS sequence"/>
</dbReference>
<dbReference type="GO" id="GO:1990281">
    <property type="term" value="C:efflux pump complex"/>
    <property type="evidence" value="ECO:0007669"/>
    <property type="project" value="TreeGrafter"/>
</dbReference>
<keyword evidence="9" id="KW-1185">Reference proteome</keyword>
<keyword evidence="4" id="KW-0812">Transmembrane</keyword>
<dbReference type="PANTHER" id="PTHR30026:SF20">
    <property type="entry name" value="OUTER MEMBRANE PROTEIN TOLC"/>
    <property type="match status" value="1"/>
</dbReference>
<dbReference type="InterPro" id="IPR051906">
    <property type="entry name" value="TolC-like"/>
</dbReference>
<dbReference type="PANTHER" id="PTHR30026">
    <property type="entry name" value="OUTER MEMBRANE PROTEIN TOLC"/>
    <property type="match status" value="1"/>
</dbReference>
<comment type="subcellular location">
    <subcellularLocation>
        <location evidence="1">Cell outer membrane</location>
    </subcellularLocation>
</comment>
<feature type="coiled-coil region" evidence="7">
    <location>
        <begin position="286"/>
        <end position="313"/>
    </location>
</feature>
<evidence type="ECO:0000313" key="9">
    <source>
        <dbReference type="Proteomes" id="UP001174909"/>
    </source>
</evidence>
<keyword evidence="2" id="KW-0813">Transport</keyword>
<keyword evidence="5" id="KW-0472">Membrane</keyword>
<evidence type="ECO:0000256" key="4">
    <source>
        <dbReference type="ARBA" id="ARBA00022692"/>
    </source>
</evidence>
<dbReference type="EMBL" id="CASHTH010001812">
    <property type="protein sequence ID" value="CAI8020258.1"/>
    <property type="molecule type" value="Genomic_DNA"/>
</dbReference>
<evidence type="ECO:0000256" key="1">
    <source>
        <dbReference type="ARBA" id="ARBA00004442"/>
    </source>
</evidence>
<evidence type="ECO:0000256" key="2">
    <source>
        <dbReference type="ARBA" id="ARBA00022448"/>
    </source>
</evidence>
<keyword evidence="3" id="KW-1134">Transmembrane beta strand</keyword>
<dbReference type="SUPFAM" id="SSF56954">
    <property type="entry name" value="Outer membrane efflux proteins (OEP)"/>
    <property type="match status" value="1"/>
</dbReference>
<dbReference type="Pfam" id="PF02321">
    <property type="entry name" value="OEP"/>
    <property type="match status" value="2"/>
</dbReference>
<sequence>MRIARLNLAIQELRVKNARAGYFPQIFANGNYDFSDRLDFGFEPENYNLGLRGQYTLWDNGQREGSFAQAKENLTATVSRNERTKQDLILDITVAYYDVLKRQELVKVSEQVFARSQENTQRTRDFVEAGTLIPADVATAEVREANDELSLVNNRNALQIAQATLPRLLGLDPGVLLTVSVDESYQLYQDRGTIERIEMSVEEATQIALSNRPEFQERQAQIKSQEWSLTLAKLQRWPRLNADVDYNVALDDYLRERENFSDFRSWSAGMSLNFTIFDGGVLGNRVKELNMQLEQSRENVSDLERSVALAVRQAYLNLERGEIAVDISKKQVTNARLSLDVIQGRFDVGKAILLELLDAQTSYAQSLTNEVNGFYDYKITQIRLQDAMGVLQ</sequence>
<dbReference type="GO" id="GO:0015288">
    <property type="term" value="F:porin activity"/>
    <property type="evidence" value="ECO:0007669"/>
    <property type="project" value="TreeGrafter"/>
</dbReference>
<evidence type="ECO:0000256" key="6">
    <source>
        <dbReference type="ARBA" id="ARBA00023237"/>
    </source>
</evidence>
<gene>
    <name evidence="8" type="ORF">GBAR_LOCUS12121</name>
</gene>
<keyword evidence="7" id="KW-0175">Coiled coil</keyword>
<dbReference type="InterPro" id="IPR003423">
    <property type="entry name" value="OMP_efflux"/>
</dbReference>
<proteinExistence type="predicted"/>